<organism evidence="2">
    <name type="scientific">Terrestrivirus sp</name>
    <dbReference type="NCBI Taxonomy" id="2487775"/>
    <lineage>
        <taxon>Viruses</taxon>
        <taxon>Varidnaviria</taxon>
        <taxon>Bamfordvirae</taxon>
        <taxon>Nucleocytoviricota</taxon>
        <taxon>Megaviricetes</taxon>
        <taxon>Imitervirales</taxon>
        <taxon>Mimiviridae</taxon>
        <taxon>Klosneuvirinae</taxon>
    </lineage>
</organism>
<accession>A0A3G4ZLF8</accession>
<evidence type="ECO:0000256" key="1">
    <source>
        <dbReference type="SAM" id="MobiDB-lite"/>
    </source>
</evidence>
<gene>
    <name evidence="2" type="ORF">Terrestrivirus2_174</name>
</gene>
<reference evidence="2" key="1">
    <citation type="submission" date="2018-10" db="EMBL/GenBank/DDBJ databases">
        <title>Hidden diversity of soil giant viruses.</title>
        <authorList>
            <person name="Schulz F."/>
            <person name="Alteio L."/>
            <person name="Goudeau D."/>
            <person name="Ryan E.M."/>
            <person name="Malmstrom R.R."/>
            <person name="Blanchard J."/>
            <person name="Woyke T."/>
        </authorList>
    </citation>
    <scope>NUCLEOTIDE SEQUENCE</scope>
    <source>
        <strain evidence="2">TEV1</strain>
    </source>
</reference>
<dbReference type="EMBL" id="MK071980">
    <property type="protein sequence ID" value="AYV75666.1"/>
    <property type="molecule type" value="Genomic_DNA"/>
</dbReference>
<feature type="region of interest" description="Disordered" evidence="1">
    <location>
        <begin position="86"/>
        <end position="105"/>
    </location>
</feature>
<proteinExistence type="predicted"/>
<evidence type="ECO:0000313" key="2">
    <source>
        <dbReference type="EMBL" id="AYV75666.1"/>
    </source>
</evidence>
<name>A0A3G4ZLF8_9VIRU</name>
<protein>
    <submittedName>
        <fullName evidence="2">Uncharacterized protein</fullName>
    </submittedName>
</protein>
<sequence>MEGKDCEKKCKKHRVSSSEEVVDEKKCLIDESVLNIKHIKELHVYPVHKTIHTYQTRVFYHCKKSYEKKIKLETEVIHLKCDDKKEKCDDNKSWDDDERSCNSKQ</sequence>